<proteinExistence type="predicted"/>
<feature type="region of interest" description="Disordered" evidence="1">
    <location>
        <begin position="1"/>
        <end position="137"/>
    </location>
</feature>
<protein>
    <submittedName>
        <fullName evidence="2">Uncharacterized protein</fullName>
    </submittedName>
</protein>
<feature type="compositionally biased region" description="Basic and acidic residues" evidence="1">
    <location>
        <begin position="85"/>
        <end position="95"/>
    </location>
</feature>
<evidence type="ECO:0000256" key="1">
    <source>
        <dbReference type="SAM" id="MobiDB-lite"/>
    </source>
</evidence>
<name>A0AAD6JBY4_9ROSI</name>
<keyword evidence="3" id="KW-1185">Reference proteome</keyword>
<reference evidence="2 3" key="1">
    <citation type="journal article" date="2023" name="Int. J. Mol. Sci.">
        <title>De Novo Assembly and Annotation of 11 Diverse Shrub Willow (Salix) Genomes Reveals Novel Gene Organization in Sex-Linked Regions.</title>
        <authorList>
            <person name="Hyden B."/>
            <person name="Feng K."/>
            <person name="Yates T.B."/>
            <person name="Jawdy S."/>
            <person name="Cereghino C."/>
            <person name="Smart L.B."/>
            <person name="Muchero W."/>
        </authorList>
    </citation>
    <scope>NUCLEOTIDE SEQUENCE [LARGE SCALE GENOMIC DNA]</scope>
    <source>
        <tissue evidence="2">Shoot tip</tissue>
    </source>
</reference>
<dbReference type="AlphaFoldDB" id="A0AAD6JBY4"/>
<organism evidence="2 3">
    <name type="scientific">Salix udensis</name>
    <dbReference type="NCBI Taxonomy" id="889485"/>
    <lineage>
        <taxon>Eukaryota</taxon>
        <taxon>Viridiplantae</taxon>
        <taxon>Streptophyta</taxon>
        <taxon>Embryophyta</taxon>
        <taxon>Tracheophyta</taxon>
        <taxon>Spermatophyta</taxon>
        <taxon>Magnoliopsida</taxon>
        <taxon>eudicotyledons</taxon>
        <taxon>Gunneridae</taxon>
        <taxon>Pentapetalae</taxon>
        <taxon>rosids</taxon>
        <taxon>fabids</taxon>
        <taxon>Malpighiales</taxon>
        <taxon>Salicaceae</taxon>
        <taxon>Saliceae</taxon>
        <taxon>Salix</taxon>
    </lineage>
</organism>
<comment type="caution">
    <text evidence="2">The sequence shown here is derived from an EMBL/GenBank/DDBJ whole genome shotgun (WGS) entry which is preliminary data.</text>
</comment>
<evidence type="ECO:0000313" key="2">
    <source>
        <dbReference type="EMBL" id="KAJ6402065.1"/>
    </source>
</evidence>
<feature type="compositionally biased region" description="Basic and acidic residues" evidence="1">
    <location>
        <begin position="29"/>
        <end position="78"/>
    </location>
</feature>
<evidence type="ECO:0000313" key="3">
    <source>
        <dbReference type="Proteomes" id="UP001162972"/>
    </source>
</evidence>
<dbReference type="EMBL" id="JAPFFJ010000018">
    <property type="protein sequence ID" value="KAJ6402065.1"/>
    <property type="molecule type" value="Genomic_DNA"/>
</dbReference>
<feature type="compositionally biased region" description="Basic residues" evidence="1">
    <location>
        <begin position="111"/>
        <end position="128"/>
    </location>
</feature>
<gene>
    <name evidence="2" type="ORF">OIU84_014189</name>
</gene>
<dbReference type="Proteomes" id="UP001162972">
    <property type="component" value="Chromosome 4"/>
</dbReference>
<feature type="compositionally biased region" description="Low complexity" evidence="1">
    <location>
        <begin position="99"/>
        <end position="108"/>
    </location>
</feature>
<sequence length="177" mass="20536">MSYNDTGIDENGEDYTSQTDRVSRHKTYSSRESEHDRSRTRGRGKDHDRYRGGYKDGSVRDDGRRDKFGDFDRLERSSRGRNYHRQRDYDGDRGRRNGNRSSSYSQGRFQNRSRSRSRSRSPSKSKRKSGFDMAPSEVGMLPGASVAGLDLFSALYMHRFYHLSTVFSYSIAFSVCY</sequence>
<accession>A0AAD6JBY4</accession>